<evidence type="ECO:0000313" key="21">
    <source>
        <dbReference type="Ensembl" id="ENSLLEP00000044495.1"/>
    </source>
</evidence>
<feature type="transmembrane region" description="Helical" evidence="20">
    <location>
        <begin position="433"/>
        <end position="451"/>
    </location>
</feature>
<dbReference type="GO" id="GO:0042734">
    <property type="term" value="C:presynaptic membrane"/>
    <property type="evidence" value="ECO:0007669"/>
    <property type="project" value="UniProtKB-SubCell"/>
</dbReference>
<feature type="transmembrane region" description="Helical" evidence="20">
    <location>
        <begin position="318"/>
        <end position="345"/>
    </location>
</feature>
<dbReference type="GO" id="GO:0008292">
    <property type="term" value="P:acetylcholine biosynthetic process"/>
    <property type="evidence" value="ECO:0007669"/>
    <property type="project" value="UniProtKB-ARBA"/>
</dbReference>
<dbReference type="OrthoDB" id="546820at2759"/>
<evidence type="ECO:0000256" key="14">
    <source>
        <dbReference type="ARBA" id="ARBA00056873"/>
    </source>
</evidence>
<dbReference type="Pfam" id="PF00474">
    <property type="entry name" value="SSF"/>
    <property type="match status" value="1"/>
</dbReference>
<keyword evidence="8" id="KW-0406">Ion transport</keyword>
<comment type="similarity">
    <text evidence="1 19">Belongs to the sodium:solute symporter (SSF) (TC 2.A.21) family.</text>
</comment>
<dbReference type="InterPro" id="IPR001734">
    <property type="entry name" value="Na/solute_symporter"/>
</dbReference>
<evidence type="ECO:0000256" key="13">
    <source>
        <dbReference type="ARBA" id="ARBA00052778"/>
    </source>
</evidence>
<keyword evidence="2" id="KW-0813">Transport</keyword>
<evidence type="ECO:0000313" key="22">
    <source>
        <dbReference type="Proteomes" id="UP000694569"/>
    </source>
</evidence>
<organism evidence="21 22">
    <name type="scientific">Leptobrachium leishanense</name>
    <name type="common">Leishan spiny toad</name>
    <dbReference type="NCBI Taxonomy" id="445787"/>
    <lineage>
        <taxon>Eukaryota</taxon>
        <taxon>Metazoa</taxon>
        <taxon>Chordata</taxon>
        <taxon>Craniata</taxon>
        <taxon>Vertebrata</taxon>
        <taxon>Euteleostomi</taxon>
        <taxon>Amphibia</taxon>
        <taxon>Batrachia</taxon>
        <taxon>Anura</taxon>
        <taxon>Pelobatoidea</taxon>
        <taxon>Megophryidae</taxon>
        <taxon>Leptobrachium</taxon>
    </lineage>
</organism>
<evidence type="ECO:0000256" key="16">
    <source>
        <dbReference type="ARBA" id="ARBA00067128"/>
    </source>
</evidence>
<evidence type="ECO:0000256" key="7">
    <source>
        <dbReference type="ARBA" id="ARBA00023053"/>
    </source>
</evidence>
<feature type="transmembrane region" description="Helical" evidence="20">
    <location>
        <begin position="405"/>
        <end position="426"/>
    </location>
</feature>
<dbReference type="PROSITE" id="PS50283">
    <property type="entry name" value="NA_SOLUT_SYMP_3"/>
    <property type="match status" value="1"/>
</dbReference>
<keyword evidence="9 20" id="KW-0472">Membrane</keyword>
<reference evidence="21" key="2">
    <citation type="submission" date="2025-09" db="UniProtKB">
        <authorList>
            <consortium name="Ensembl"/>
        </authorList>
    </citation>
    <scope>IDENTIFICATION</scope>
</reference>
<evidence type="ECO:0000256" key="17">
    <source>
        <dbReference type="ARBA" id="ARBA00078602"/>
    </source>
</evidence>
<accession>A0A8C5QXT7</accession>
<reference evidence="21" key="1">
    <citation type="submission" date="2025-08" db="UniProtKB">
        <authorList>
            <consortium name="Ensembl"/>
        </authorList>
    </citation>
    <scope>IDENTIFICATION</scope>
</reference>
<keyword evidence="6 20" id="KW-1133">Transmembrane helix</keyword>
<dbReference type="GeneTree" id="ENSGT00940000166029"/>
<feature type="transmembrane region" description="Helical" evidence="20">
    <location>
        <begin position="275"/>
        <end position="298"/>
    </location>
</feature>
<feature type="transmembrane region" description="Helical" evidence="20">
    <location>
        <begin position="127"/>
        <end position="156"/>
    </location>
</feature>
<dbReference type="Gene3D" id="1.20.1730.10">
    <property type="entry name" value="Sodium/glucose cotransporter"/>
    <property type="match status" value="1"/>
</dbReference>
<feature type="transmembrane region" description="Helical" evidence="20">
    <location>
        <begin position="6"/>
        <end position="27"/>
    </location>
</feature>
<dbReference type="PANTHER" id="PTHR45897">
    <property type="entry name" value="HIGH-AFFINITY CHOLINE TRANSPORTER 1"/>
    <property type="match status" value="1"/>
</dbReference>
<evidence type="ECO:0000256" key="3">
    <source>
        <dbReference type="ARBA" id="ARBA00022692"/>
    </source>
</evidence>
<proteinExistence type="inferred from homology"/>
<evidence type="ECO:0000256" key="5">
    <source>
        <dbReference type="ARBA" id="ARBA00022979"/>
    </source>
</evidence>
<dbReference type="InterPro" id="IPR052244">
    <property type="entry name" value="Choline_transporter"/>
</dbReference>
<dbReference type="Ensembl" id="ENSLLET00000046280.1">
    <property type="protein sequence ID" value="ENSLLEP00000044495.1"/>
    <property type="gene ID" value="ENSLLEG00000028258.1"/>
</dbReference>
<dbReference type="InterPro" id="IPR038377">
    <property type="entry name" value="Na/Glc_symporter_sf"/>
</dbReference>
<dbReference type="GO" id="GO:0005307">
    <property type="term" value="F:choline:sodium symporter activity"/>
    <property type="evidence" value="ECO:0007669"/>
    <property type="project" value="TreeGrafter"/>
</dbReference>
<evidence type="ECO:0000256" key="20">
    <source>
        <dbReference type="SAM" id="Phobius"/>
    </source>
</evidence>
<sequence length="545" mass="60124">MALNIPALISIAFFYVITLAVGVWAARRTKRLQAHGNHTEIAIVGGRRINLFVGLFTMTATWVGGGFINGSAEIIYLPGKGLLWLQAPLGYAIALTLGTLFFVTPMRSKKYLTMMDPLQESYGNTMTGFLFIPALIGDIFWFAAILSCLAAAVTVIMDIQNYLSIIISACVVISYTFCGGLYSIAYTDVIQLVFMIFGLCLCLPFAMMYPASRSIVSTSTQEVFQAPWLGKIETEYIGRWIDDMLYLCLGSIPWQIYFQRILSSSTTTQAKITSFVSAFACLALAIPSVLVGAVAVSTDWNQTIYGLPAPYERGEAGMILPIVLQYLCPAYVSIAGLGAVTAAVMSSADSALLSSSSIFGYNIYKKIIRKKASDKEVLVIMRISTVVLGSIGTGLAFLSNSVYDLWFLSGELMYALVFPQLLSVLFIPKTNTYGSAAAFFFGFILRLLGGVDSLRVPPVIRYPWCINIDGVYSQLFPFKTFTMLLSLLILVVVSYTTDFLFKRSILPRHWDICHIVKEKDIPPKTDAELLQMANTRNHPHHCTEM</sequence>
<feature type="transmembrane region" description="Helical" evidence="20">
    <location>
        <begin position="88"/>
        <end position="106"/>
    </location>
</feature>
<evidence type="ECO:0000256" key="2">
    <source>
        <dbReference type="ARBA" id="ARBA00022448"/>
    </source>
</evidence>
<comment type="function">
    <text evidence="14">High-affinity Na(+)-coupled choline transmembrane symporter. Functions as an electrogenic, voltage-dependent transporter with variable charge/choline stoichiometry. Choline uptake and choline-induced current is also Cl(-)-dependent where Cl(-) is likely a regulatory ion rather than cotransported ion. Plays a critical role in acetylcholine (ACh) synthesis by taking up the substrate choline from the synaptic cleft into the presynaptic nerve terminals after neurotransmitter release. SLC5A7/CHT1-mediated choline high-affinity transport in cholinergic neurons is the rate-limiting step for production of ACh, thereby facilitating communication by subsequent action potentials. Localized predominantly in presynaptic terminal intracellular organelles, and translocated to the plasma membrane in active form in response to neuronal activity.</text>
</comment>
<dbReference type="CDD" id="cd11474">
    <property type="entry name" value="SLC5sbd_CHT"/>
    <property type="match status" value="1"/>
</dbReference>
<feature type="transmembrane region" description="Helical" evidence="20">
    <location>
        <begin position="379"/>
        <end position="399"/>
    </location>
</feature>
<feature type="transmembrane region" description="Helical" evidence="20">
    <location>
        <begin position="48"/>
        <end position="68"/>
    </location>
</feature>
<evidence type="ECO:0000256" key="12">
    <source>
        <dbReference type="ARBA" id="ARBA00034107"/>
    </source>
</evidence>
<protein>
    <recommendedName>
        <fullName evidence="16">High affinity choline transporter 1</fullName>
    </recommendedName>
    <alternativeName>
        <fullName evidence="18">Hemicholinium-3-sensitive choline transporter</fullName>
    </alternativeName>
    <alternativeName>
        <fullName evidence="17">Solute carrier family 5 member 7</fullName>
    </alternativeName>
</protein>
<evidence type="ECO:0000256" key="15">
    <source>
        <dbReference type="ARBA" id="ARBA00065855"/>
    </source>
</evidence>
<comment type="subcellular location">
    <subcellularLocation>
        <location evidence="12">Presynaptic cell membrane</location>
        <topology evidence="12">Multi-pass membrane protein</topology>
    </subcellularLocation>
</comment>
<feature type="transmembrane region" description="Helical" evidence="20">
    <location>
        <begin position="162"/>
        <end position="182"/>
    </location>
</feature>
<keyword evidence="5" id="KW-0530">Neurotransmitter biosynthesis</keyword>
<evidence type="ECO:0000256" key="18">
    <source>
        <dbReference type="ARBA" id="ARBA00083424"/>
    </source>
</evidence>
<keyword evidence="4" id="KW-0769">Symport</keyword>
<dbReference type="FunFam" id="1.20.1730.10:FF:000008">
    <property type="entry name" value="High affinity choline transporter 1"/>
    <property type="match status" value="1"/>
</dbReference>
<feature type="transmembrane region" description="Helical" evidence="20">
    <location>
        <begin position="244"/>
        <end position="263"/>
    </location>
</feature>
<feature type="transmembrane region" description="Helical" evidence="20">
    <location>
        <begin position="189"/>
        <end position="209"/>
    </location>
</feature>
<keyword evidence="11" id="KW-0739">Sodium transport</keyword>
<evidence type="ECO:0000256" key="19">
    <source>
        <dbReference type="RuleBase" id="RU362091"/>
    </source>
</evidence>
<evidence type="ECO:0000256" key="9">
    <source>
        <dbReference type="ARBA" id="ARBA00023136"/>
    </source>
</evidence>
<evidence type="ECO:0000256" key="4">
    <source>
        <dbReference type="ARBA" id="ARBA00022847"/>
    </source>
</evidence>
<evidence type="ECO:0000256" key="10">
    <source>
        <dbReference type="ARBA" id="ARBA00023180"/>
    </source>
</evidence>
<dbReference type="AlphaFoldDB" id="A0A8C5QXT7"/>
<dbReference type="PANTHER" id="PTHR45897:SF5">
    <property type="entry name" value="HIGH AFFINITY CHOLINE TRANSPORTER 1"/>
    <property type="match status" value="1"/>
</dbReference>
<evidence type="ECO:0000256" key="8">
    <source>
        <dbReference type="ARBA" id="ARBA00023065"/>
    </source>
</evidence>
<evidence type="ECO:0000256" key="1">
    <source>
        <dbReference type="ARBA" id="ARBA00006434"/>
    </source>
</evidence>
<keyword evidence="10" id="KW-0325">Glycoprotein</keyword>
<keyword evidence="3 20" id="KW-0812">Transmembrane</keyword>
<keyword evidence="7" id="KW-0915">Sodium</keyword>
<evidence type="ECO:0000256" key="11">
    <source>
        <dbReference type="ARBA" id="ARBA00023201"/>
    </source>
</evidence>
<dbReference type="Proteomes" id="UP000694569">
    <property type="component" value="Unplaced"/>
</dbReference>
<evidence type="ECO:0000256" key="6">
    <source>
        <dbReference type="ARBA" id="ARBA00022989"/>
    </source>
</evidence>
<keyword evidence="22" id="KW-1185">Reference proteome</keyword>
<name>A0A8C5QXT7_9ANUR</name>
<comment type="subunit">
    <text evidence="15">Homooligomerizes at cell surface. Interacts with SEC14L1; may regulate SLC5A7.</text>
</comment>
<feature type="transmembrane region" description="Helical" evidence="20">
    <location>
        <begin position="481"/>
        <end position="501"/>
    </location>
</feature>
<comment type="catalytic activity">
    <reaction evidence="13">
        <text>choline(out) + n Na(+)(out) = choline(in) + n Na(+)(in)</text>
        <dbReference type="Rhea" id="RHEA:76443"/>
        <dbReference type="ChEBI" id="CHEBI:15354"/>
        <dbReference type="ChEBI" id="CHEBI:29101"/>
    </reaction>
</comment>